<sequence length="54" mass="5701">MFKAEWGLFVAVEFGQAEASFFLNGLIGGPRLSLLSTVPGFSLLLEKSSGVPIA</sequence>
<gene>
    <name evidence="1" type="ORF">V5E97_10600</name>
</gene>
<proteinExistence type="predicted"/>
<name>A0AAU7CN75_9BACT</name>
<evidence type="ECO:0000313" key="1">
    <source>
        <dbReference type="EMBL" id="XBH06459.1"/>
    </source>
</evidence>
<dbReference type="RefSeq" id="WP_406699309.1">
    <property type="nucleotide sequence ID" value="NZ_CP155447.1"/>
</dbReference>
<dbReference type="AlphaFoldDB" id="A0AAU7CN75"/>
<reference evidence="1" key="1">
    <citation type="submission" date="2024-05" db="EMBL/GenBank/DDBJ databases">
        <title>Planctomycetes of the genus Singulisphaera possess chitinolytic capabilities.</title>
        <authorList>
            <person name="Ivanova A."/>
        </authorList>
    </citation>
    <scope>NUCLEOTIDE SEQUENCE</scope>
    <source>
        <strain evidence="1">Ch08T</strain>
    </source>
</reference>
<organism evidence="1">
    <name type="scientific">Singulisphaera sp. Ch08</name>
    <dbReference type="NCBI Taxonomy" id="3120278"/>
    <lineage>
        <taxon>Bacteria</taxon>
        <taxon>Pseudomonadati</taxon>
        <taxon>Planctomycetota</taxon>
        <taxon>Planctomycetia</taxon>
        <taxon>Isosphaerales</taxon>
        <taxon>Isosphaeraceae</taxon>
        <taxon>Singulisphaera</taxon>
    </lineage>
</organism>
<protein>
    <submittedName>
        <fullName evidence="1">Uncharacterized protein</fullName>
    </submittedName>
</protein>
<dbReference type="EMBL" id="CP155447">
    <property type="protein sequence ID" value="XBH06459.1"/>
    <property type="molecule type" value="Genomic_DNA"/>
</dbReference>
<accession>A0AAU7CN75</accession>